<dbReference type="EMBL" id="JAVRHQ010000011">
    <property type="protein sequence ID" value="MDT0643281.1"/>
    <property type="molecule type" value="Genomic_DNA"/>
</dbReference>
<evidence type="ECO:0000256" key="1">
    <source>
        <dbReference type="SAM" id="Phobius"/>
    </source>
</evidence>
<gene>
    <name evidence="2" type="ORF">RM553_10615</name>
</gene>
<evidence type="ECO:0000313" key="2">
    <source>
        <dbReference type="EMBL" id="MDT0643281.1"/>
    </source>
</evidence>
<name>A0ABU3CAC3_9FLAO</name>
<dbReference type="InterPro" id="IPR025250">
    <property type="entry name" value="DUF4199"/>
</dbReference>
<evidence type="ECO:0000313" key="3">
    <source>
        <dbReference type="Proteomes" id="UP001262889"/>
    </source>
</evidence>
<keyword evidence="3" id="KW-1185">Reference proteome</keyword>
<keyword evidence="1" id="KW-1133">Transmembrane helix</keyword>
<sequence>METENTSPGKVGLNYGIILGLIIVVIQVIMYVTGMALEGVQWPIYIYYVIFAALIFAAINAFKKSNNGYLSMSQALKTGVAAAVISGLIFLVYSILLVYVIEPGYSEQVIDATRDKLAETGNMTDEQIEMTLEWVEYGTNPFIGGAIWIGLSALMGLIYSLIGGAIMKNKNPYEA</sequence>
<feature type="transmembrane region" description="Helical" evidence="1">
    <location>
        <begin position="44"/>
        <end position="63"/>
    </location>
</feature>
<accession>A0ABU3CAC3</accession>
<keyword evidence="1" id="KW-0812">Transmembrane</keyword>
<proteinExistence type="predicted"/>
<comment type="caution">
    <text evidence="2">The sequence shown here is derived from an EMBL/GenBank/DDBJ whole genome shotgun (WGS) entry which is preliminary data.</text>
</comment>
<feature type="transmembrane region" description="Helical" evidence="1">
    <location>
        <begin position="142"/>
        <end position="162"/>
    </location>
</feature>
<dbReference type="Proteomes" id="UP001262889">
    <property type="component" value="Unassembled WGS sequence"/>
</dbReference>
<reference evidence="2 3" key="1">
    <citation type="submission" date="2023-09" db="EMBL/GenBank/DDBJ databases">
        <authorList>
            <person name="Rey-Velasco X."/>
        </authorList>
    </citation>
    <scope>NUCLEOTIDE SEQUENCE [LARGE SCALE GENOMIC DNA]</scope>
    <source>
        <strain evidence="2 3">F363</strain>
    </source>
</reference>
<dbReference type="Pfam" id="PF13858">
    <property type="entry name" value="DUF4199"/>
    <property type="match status" value="1"/>
</dbReference>
<keyword evidence="1" id="KW-0472">Membrane</keyword>
<feature type="transmembrane region" description="Helical" evidence="1">
    <location>
        <begin position="75"/>
        <end position="101"/>
    </location>
</feature>
<organism evidence="2 3">
    <name type="scientific">Autumnicola tepida</name>
    <dbReference type="NCBI Taxonomy" id="3075595"/>
    <lineage>
        <taxon>Bacteria</taxon>
        <taxon>Pseudomonadati</taxon>
        <taxon>Bacteroidota</taxon>
        <taxon>Flavobacteriia</taxon>
        <taxon>Flavobacteriales</taxon>
        <taxon>Flavobacteriaceae</taxon>
        <taxon>Autumnicola</taxon>
    </lineage>
</organism>
<protein>
    <submittedName>
        <fullName evidence="2">DUF4199 domain-containing protein</fullName>
    </submittedName>
</protein>
<feature type="transmembrane region" description="Helical" evidence="1">
    <location>
        <begin position="12"/>
        <end position="32"/>
    </location>
</feature>
<dbReference type="RefSeq" id="WP_311534899.1">
    <property type="nucleotide sequence ID" value="NZ_JAVRHQ010000011.1"/>
</dbReference>